<evidence type="ECO:0000313" key="4">
    <source>
        <dbReference type="RefSeq" id="XP_058974218.1"/>
    </source>
</evidence>
<dbReference type="RefSeq" id="XP_058974218.1">
    <property type="nucleotide sequence ID" value="XM_059118235.1"/>
</dbReference>
<dbReference type="GeneID" id="101901069"/>
<gene>
    <name evidence="4" type="primary">LOC101901069</name>
</gene>
<feature type="domain" description="Ig-like" evidence="2">
    <location>
        <begin position="386"/>
        <end position="478"/>
    </location>
</feature>
<feature type="compositionally biased region" description="Gly residues" evidence="1">
    <location>
        <begin position="146"/>
        <end position="168"/>
    </location>
</feature>
<dbReference type="InterPro" id="IPR013783">
    <property type="entry name" value="Ig-like_fold"/>
</dbReference>
<feature type="region of interest" description="Disordered" evidence="1">
    <location>
        <begin position="63"/>
        <end position="89"/>
    </location>
</feature>
<dbReference type="InterPro" id="IPR037448">
    <property type="entry name" value="Zig-8"/>
</dbReference>
<dbReference type="Pfam" id="PF13927">
    <property type="entry name" value="Ig_3"/>
    <property type="match status" value="1"/>
</dbReference>
<evidence type="ECO:0000259" key="2">
    <source>
        <dbReference type="PROSITE" id="PS50835"/>
    </source>
</evidence>
<accession>A0ABM3UL19</accession>
<dbReference type="PANTHER" id="PTHR23279">
    <property type="entry name" value="DEFECTIVE PROBOSCIS EXTENSION RESPONSE DPR -RELATED"/>
    <property type="match status" value="1"/>
</dbReference>
<dbReference type="InterPro" id="IPR003599">
    <property type="entry name" value="Ig_sub"/>
</dbReference>
<feature type="compositionally biased region" description="Low complexity" evidence="1">
    <location>
        <begin position="200"/>
        <end position="214"/>
    </location>
</feature>
<dbReference type="PROSITE" id="PS50835">
    <property type="entry name" value="IG_LIKE"/>
    <property type="match status" value="2"/>
</dbReference>
<dbReference type="SMART" id="SM00409">
    <property type="entry name" value="IG"/>
    <property type="match status" value="2"/>
</dbReference>
<dbReference type="CDD" id="cd00096">
    <property type="entry name" value="Ig"/>
    <property type="match status" value="1"/>
</dbReference>
<feature type="compositionally biased region" description="Polar residues" evidence="1">
    <location>
        <begin position="250"/>
        <end position="259"/>
    </location>
</feature>
<dbReference type="InterPro" id="IPR036179">
    <property type="entry name" value="Ig-like_dom_sf"/>
</dbReference>
<feature type="compositionally biased region" description="Polar residues" evidence="1">
    <location>
        <begin position="190"/>
        <end position="199"/>
    </location>
</feature>
<feature type="region of interest" description="Disordered" evidence="1">
    <location>
        <begin position="646"/>
        <end position="666"/>
    </location>
</feature>
<feature type="compositionally biased region" description="Low complexity" evidence="1">
    <location>
        <begin position="77"/>
        <end position="88"/>
    </location>
</feature>
<dbReference type="Pfam" id="PF07686">
    <property type="entry name" value="V-set"/>
    <property type="match status" value="1"/>
</dbReference>
<evidence type="ECO:0000256" key="1">
    <source>
        <dbReference type="SAM" id="MobiDB-lite"/>
    </source>
</evidence>
<reference evidence="4" key="1">
    <citation type="submission" date="2025-08" db="UniProtKB">
        <authorList>
            <consortium name="RefSeq"/>
        </authorList>
    </citation>
    <scope>IDENTIFICATION</scope>
    <source>
        <strain evidence="4">Aabys</strain>
        <tissue evidence="4">Whole body</tissue>
    </source>
</reference>
<feature type="compositionally biased region" description="Low complexity" evidence="1">
    <location>
        <begin position="169"/>
        <end position="185"/>
    </location>
</feature>
<dbReference type="InterPro" id="IPR007110">
    <property type="entry name" value="Ig-like_dom"/>
</dbReference>
<dbReference type="InterPro" id="IPR013106">
    <property type="entry name" value="Ig_V-set"/>
</dbReference>
<sequence>MEAFHIKPQTPVESPLRTDKRIRKNCRTKERTVQGLYATAAAEELYSQSCKKNGLYQHHLQQNQGHYQKYHHRGQQPHHPQPQQQQQHLSHDHWTCIMMTMLFVISIVLTGNSALAAQRESFKPKDPNTINNNANAILNEISSGSSGSGSSNGNGGFNGGGIAGGNTPGHGNTNNISNGNSNANSGGSGTPANTLKTFHSTTSSSSSASSSGHGWVSGSGGYATTSTTSTTQTSIANHTQSSGGSSSISTTAYKTQSSHSSAAINRNAIEQPEMVQNGPYFDKAASKNVTALLGKTAYLNCRVKNLGNKTMLLQVSWVRHRDIHLLTVGRYTYTSDQRFRAIHQPQTEDWILQIKYPQHRDSGIYECQVSTTPHMSHYIHLNVVEPSTEIIGAPDLYIESGSTINLTCVILNSPEPPAYIFWNHNNAIINYDSPRGGVSVVTIKGDTTTSFLLIKSARPSDSGHYQCNPSNAKPKSVTVHVLNGVSHSVSRGVPSSNAARGTSSSSNVSISLYLSVPVHVLVYLSVCQALHKATAGSYRHWCRLCCDHVIENLKRLLGVVLLTLAYGRRRLATQRPEERQERQKQQQIWQNMDALGVETRGGGAETCCCYCMQLRENSVIPTTTPTTTTFKSSLNKTSNLFKNVRPTVTSSGHRGGGEREKGGGGKGRVAEQCTSLLPNFCGLCNGGFSCSYGYCCYCNCCCCGCCSLVSMDNCNLASFSCYCCSIQTKNLGSLQSKKFLSESDIR</sequence>
<evidence type="ECO:0000313" key="3">
    <source>
        <dbReference type="Proteomes" id="UP001652621"/>
    </source>
</evidence>
<dbReference type="InterPro" id="IPR003598">
    <property type="entry name" value="Ig_sub2"/>
</dbReference>
<dbReference type="SUPFAM" id="SSF48726">
    <property type="entry name" value="Immunoglobulin"/>
    <property type="match status" value="2"/>
</dbReference>
<dbReference type="SMART" id="SM00408">
    <property type="entry name" value="IGc2"/>
    <property type="match status" value="2"/>
</dbReference>
<name>A0ABM3UL19_MUSDO</name>
<dbReference type="PANTHER" id="PTHR23279:SF36">
    <property type="entry name" value="DEFECTIVE PROBOSCIS EXTENSION RESPONSE 9, ISOFORM A"/>
    <property type="match status" value="1"/>
</dbReference>
<organism evidence="3 4">
    <name type="scientific">Musca domestica</name>
    <name type="common">House fly</name>
    <dbReference type="NCBI Taxonomy" id="7370"/>
    <lineage>
        <taxon>Eukaryota</taxon>
        <taxon>Metazoa</taxon>
        <taxon>Ecdysozoa</taxon>
        <taxon>Arthropoda</taxon>
        <taxon>Hexapoda</taxon>
        <taxon>Insecta</taxon>
        <taxon>Pterygota</taxon>
        <taxon>Neoptera</taxon>
        <taxon>Endopterygota</taxon>
        <taxon>Diptera</taxon>
        <taxon>Brachycera</taxon>
        <taxon>Muscomorpha</taxon>
        <taxon>Muscoidea</taxon>
        <taxon>Muscidae</taxon>
        <taxon>Musca</taxon>
    </lineage>
</organism>
<feature type="domain" description="Ig-like" evidence="2">
    <location>
        <begin position="279"/>
        <end position="370"/>
    </location>
</feature>
<feature type="compositionally biased region" description="Low complexity" evidence="1">
    <location>
        <begin position="222"/>
        <end position="234"/>
    </location>
</feature>
<feature type="region of interest" description="Disordered" evidence="1">
    <location>
        <begin position="141"/>
        <end position="259"/>
    </location>
</feature>
<keyword evidence="3" id="KW-1185">Reference proteome</keyword>
<protein>
    <submittedName>
        <fullName evidence="4">Uncharacterized protein LOC101901069 isoform X1</fullName>
    </submittedName>
</protein>
<dbReference type="Gene3D" id="2.60.40.10">
    <property type="entry name" value="Immunoglobulins"/>
    <property type="match status" value="2"/>
</dbReference>
<proteinExistence type="predicted"/>
<dbReference type="Proteomes" id="UP001652621">
    <property type="component" value="Unplaced"/>
</dbReference>